<reference evidence="1" key="1">
    <citation type="journal article" date="2015" name="MBio">
        <title>Eco-Evolutionary Dynamics of Episomes among Ecologically Cohesive Bacterial Populations.</title>
        <authorList>
            <person name="Xue H."/>
            <person name="Cordero O.X."/>
            <person name="Camas F.M."/>
            <person name="Trimble W."/>
            <person name="Meyer F."/>
            <person name="Guglielmini J."/>
            <person name="Rocha E.P."/>
            <person name="Polz M.F."/>
        </authorList>
    </citation>
    <scope>NUCLEOTIDE SEQUENCE</scope>
    <source>
        <strain evidence="1">FF_61</strain>
    </source>
</reference>
<dbReference type="EMBL" id="KP795522">
    <property type="protein sequence ID" value="AKN37089.1"/>
    <property type="molecule type" value="Genomic_DNA"/>
</dbReference>
<accession>A0A0H3ZT90</accession>
<name>A0A0H3ZT90_9VIBR</name>
<protein>
    <submittedName>
        <fullName evidence="1">Uncharacterized protein</fullName>
    </submittedName>
</protein>
<sequence length="254" mass="26541">MIQKDDVDKFKRFSNSGGVVAPDNLIKGRTLKSLAESVSTSLTGSIADGADYARDSIDSLPAAIRALAVELGGASVSLSEWNAYLEVAAVQEDLTQVALGVEVKRMLDDVPNDTPAASMLPITSKTELAELESAIKSIESLAPGVIALMTTINGVLVQPDPPAPTDGSTPKKPVIPPLPVDTIKAAKAKAVELQGKVGIVLGKAQVIAGMASSGDAERKVALKHFKQAIQFTIGEGQVKTPAIKDAAREIYPDF</sequence>
<evidence type="ECO:0000313" key="1">
    <source>
        <dbReference type="EMBL" id="AKN37089.1"/>
    </source>
</evidence>
<proteinExistence type="predicted"/>
<dbReference type="AlphaFoldDB" id="A0A0H3ZT90"/>
<organism evidence="1">
    <name type="scientific">Vibrio cyclitrophicus</name>
    <dbReference type="NCBI Taxonomy" id="47951"/>
    <lineage>
        <taxon>Bacteria</taxon>
        <taxon>Pseudomonadati</taxon>
        <taxon>Pseudomonadota</taxon>
        <taxon>Gammaproteobacteria</taxon>
        <taxon>Vibrionales</taxon>
        <taxon>Vibrionaceae</taxon>
        <taxon>Vibrio</taxon>
    </lineage>
</organism>